<accession>A0A177VJG9</accession>
<reference evidence="2" key="3">
    <citation type="submission" date="2020-10" db="EMBL/GenBank/DDBJ databases">
        <authorList>
            <person name="Sedaghatjoo S."/>
        </authorList>
    </citation>
    <scope>NUCLEOTIDE SEQUENCE</scope>
    <source>
        <strain evidence="2">AZH3</strain>
    </source>
</reference>
<feature type="compositionally biased region" description="Acidic residues" evidence="1">
    <location>
        <begin position="244"/>
        <end position="258"/>
    </location>
</feature>
<name>A0A177VJG9_9BASI</name>
<evidence type="ECO:0000313" key="3">
    <source>
        <dbReference type="EMBL" id="KAE8258660.1"/>
    </source>
</evidence>
<dbReference type="Proteomes" id="UP000077671">
    <property type="component" value="Unassembled WGS sequence"/>
</dbReference>
<feature type="compositionally biased region" description="Low complexity" evidence="1">
    <location>
        <begin position="106"/>
        <end position="123"/>
    </location>
</feature>
<reference evidence="3" key="2">
    <citation type="journal article" date="2019" name="IMA Fungus">
        <title>Genome sequencing and comparison of five Tilletia species to identify candidate genes for the detection of regulated species infecting wheat.</title>
        <authorList>
            <person name="Nguyen H.D.T."/>
            <person name="Sultana T."/>
            <person name="Kesanakurti P."/>
            <person name="Hambleton S."/>
        </authorList>
    </citation>
    <scope>NUCLEOTIDE SEQUENCE</scope>
    <source>
        <strain evidence="3">DAOMC 238032</strain>
    </source>
</reference>
<dbReference type="Proteomes" id="UP000836402">
    <property type="component" value="Unassembled WGS sequence"/>
</dbReference>
<sequence>MNASASAPGQATATARNMQPQQQVAMPSIFLPRSHRTSQISTSLSQFSQSNLAHLSTRRLIDSHASQIEVLRRTGAHLPSGARQRLEQDALRIQNEIERRAASENAQGVASQRQQQQAQVTPVDQLQGAISHLHLDDSVPSQNAIVQLSESVSPNLASLPFTSNNHAHSFQRRRSGQGPILLLQPDSDDLADAEALQAVEELRVMDNSERAQKRKLQAQQKQEERVMDIESVCYNPDQLFGGDDGNDDEDDGDENDEEAWGRNQYLDP</sequence>
<reference evidence="3" key="1">
    <citation type="submission" date="2016-04" db="EMBL/GenBank/DDBJ databases">
        <authorList>
            <person name="Nguyen H.D."/>
            <person name="Kesanakurti P."/>
            <person name="Cullis J."/>
            <person name="Levesque C.A."/>
            <person name="Hambleton S."/>
        </authorList>
    </citation>
    <scope>NUCLEOTIDE SEQUENCE</scope>
    <source>
        <strain evidence="3">DAOMC 238032</strain>
    </source>
</reference>
<feature type="region of interest" description="Disordered" evidence="1">
    <location>
        <begin position="102"/>
        <end position="123"/>
    </location>
</feature>
<feature type="region of interest" description="Disordered" evidence="1">
    <location>
        <begin position="235"/>
        <end position="268"/>
    </location>
</feature>
<organism evidence="3 4">
    <name type="scientific">Tilletia caries</name>
    <name type="common">wheat bunt fungus</name>
    <dbReference type="NCBI Taxonomy" id="13290"/>
    <lineage>
        <taxon>Eukaryota</taxon>
        <taxon>Fungi</taxon>
        <taxon>Dikarya</taxon>
        <taxon>Basidiomycota</taxon>
        <taxon>Ustilaginomycotina</taxon>
        <taxon>Exobasidiomycetes</taxon>
        <taxon>Tilletiales</taxon>
        <taxon>Tilletiaceae</taxon>
        <taxon>Tilletia</taxon>
    </lineage>
</organism>
<protein>
    <submittedName>
        <fullName evidence="3">Uncharacterized protein</fullName>
    </submittedName>
</protein>
<evidence type="ECO:0000313" key="5">
    <source>
        <dbReference type="Proteomes" id="UP000836402"/>
    </source>
</evidence>
<evidence type="ECO:0000313" key="4">
    <source>
        <dbReference type="Proteomes" id="UP000077671"/>
    </source>
</evidence>
<dbReference type="EMBL" id="LWDD02000572">
    <property type="protein sequence ID" value="KAE8258660.1"/>
    <property type="molecule type" value="Genomic_DNA"/>
</dbReference>
<feature type="region of interest" description="Disordered" evidence="1">
    <location>
        <begin position="1"/>
        <end position="23"/>
    </location>
</feature>
<dbReference type="EMBL" id="CAJHJG010006423">
    <property type="protein sequence ID" value="CAD6956915.1"/>
    <property type="molecule type" value="Genomic_DNA"/>
</dbReference>
<evidence type="ECO:0000256" key="1">
    <source>
        <dbReference type="SAM" id="MobiDB-lite"/>
    </source>
</evidence>
<keyword evidence="5" id="KW-1185">Reference proteome</keyword>
<proteinExistence type="predicted"/>
<gene>
    <name evidence="3" type="ORF">A4X03_0g4313</name>
    <name evidence="2" type="ORF">JKIAZH3_G6120</name>
</gene>
<evidence type="ECO:0000313" key="2">
    <source>
        <dbReference type="EMBL" id="CAD6956915.1"/>
    </source>
</evidence>
<comment type="caution">
    <text evidence="3">The sequence shown here is derived from an EMBL/GenBank/DDBJ whole genome shotgun (WGS) entry which is preliminary data.</text>
</comment>
<dbReference type="AlphaFoldDB" id="A0A177VJG9"/>